<keyword evidence="2" id="KW-0645">Protease</keyword>
<comment type="similarity">
    <text evidence="1">Belongs to the peptidase C48 family.</text>
</comment>
<feature type="domain" description="Ubiquitin-like protease family profile" evidence="5">
    <location>
        <begin position="296"/>
        <end position="317"/>
    </location>
</feature>
<keyword evidence="7" id="KW-1185">Reference proteome</keyword>
<dbReference type="Proteomes" id="UP001341840">
    <property type="component" value="Unassembled WGS sequence"/>
</dbReference>
<protein>
    <recommendedName>
        <fullName evidence="5">Ubiquitin-like protease family profile domain-containing protein</fullName>
    </recommendedName>
</protein>
<accession>A0ABU6ULL6</accession>
<name>A0ABU6ULL6_9FABA</name>
<evidence type="ECO:0000313" key="7">
    <source>
        <dbReference type="Proteomes" id="UP001341840"/>
    </source>
</evidence>
<sequence length="393" mass="44265">MVLVPKVEPDMEPTTEKMIDEGAPSQSILEVVPIYPTQEVIDISSSSEDEHEPQPNPIKIVVPKIEEGLVTSPSARLITEVLMSMGQDKDEQPEPDSPPDPSIPSFSLNLEWSTPLVTEEQPPTTLEEEFPLTARTVQVIEGMDEQVSGDRPPAETPKPTQVMKDDLEERVAILATVPKGDNEFETIFKLRGHRILEALRYQFTSMAPTSYIDIQVVTLMCHILNADEDEQFEKLVYCVPPEILMFALDSKNISSPSSERMELNKFHSNILNQLLKWAGAPSILKKGSLSLLPTYINIPQQPNDFDCAIFVMKWMEMIDPTILAGCCTYNIEQWTEPMLLEFRKKIVVKIILSKENSLRAEAIKEAHNMRLTRPAAALRSPYVQVETPDLPTK</sequence>
<organism evidence="6 7">
    <name type="scientific">Stylosanthes scabra</name>
    <dbReference type="NCBI Taxonomy" id="79078"/>
    <lineage>
        <taxon>Eukaryota</taxon>
        <taxon>Viridiplantae</taxon>
        <taxon>Streptophyta</taxon>
        <taxon>Embryophyta</taxon>
        <taxon>Tracheophyta</taxon>
        <taxon>Spermatophyta</taxon>
        <taxon>Magnoliopsida</taxon>
        <taxon>eudicotyledons</taxon>
        <taxon>Gunneridae</taxon>
        <taxon>Pentapetalae</taxon>
        <taxon>rosids</taxon>
        <taxon>fabids</taxon>
        <taxon>Fabales</taxon>
        <taxon>Fabaceae</taxon>
        <taxon>Papilionoideae</taxon>
        <taxon>50 kb inversion clade</taxon>
        <taxon>dalbergioids sensu lato</taxon>
        <taxon>Dalbergieae</taxon>
        <taxon>Pterocarpus clade</taxon>
        <taxon>Stylosanthes</taxon>
    </lineage>
</organism>
<feature type="region of interest" description="Disordered" evidence="4">
    <location>
        <begin position="87"/>
        <end position="115"/>
    </location>
</feature>
<dbReference type="SUPFAM" id="SSF54001">
    <property type="entry name" value="Cysteine proteinases"/>
    <property type="match status" value="1"/>
</dbReference>
<comment type="caution">
    <text evidence="6">The sequence shown here is derived from an EMBL/GenBank/DDBJ whole genome shotgun (WGS) entry which is preliminary data.</text>
</comment>
<dbReference type="Gene3D" id="3.40.395.10">
    <property type="entry name" value="Adenoviral Proteinase, Chain A"/>
    <property type="match status" value="1"/>
</dbReference>
<evidence type="ECO:0000256" key="3">
    <source>
        <dbReference type="ARBA" id="ARBA00022801"/>
    </source>
</evidence>
<dbReference type="EMBL" id="JASCZI010121558">
    <property type="protein sequence ID" value="MED6162210.1"/>
    <property type="molecule type" value="Genomic_DNA"/>
</dbReference>
<reference evidence="6 7" key="1">
    <citation type="journal article" date="2023" name="Plants (Basel)">
        <title>Bridging the Gap: Combining Genomics and Transcriptomics Approaches to Understand Stylosanthes scabra, an Orphan Legume from the Brazilian Caatinga.</title>
        <authorList>
            <person name="Ferreira-Neto J.R.C."/>
            <person name="da Silva M.D."/>
            <person name="Binneck E."/>
            <person name="de Melo N.F."/>
            <person name="da Silva R.H."/>
            <person name="de Melo A.L.T.M."/>
            <person name="Pandolfi V."/>
            <person name="Bustamante F.O."/>
            <person name="Brasileiro-Vidal A.C."/>
            <person name="Benko-Iseppon A.M."/>
        </authorList>
    </citation>
    <scope>NUCLEOTIDE SEQUENCE [LARGE SCALE GENOMIC DNA]</scope>
    <source>
        <tissue evidence="6">Leaves</tissue>
    </source>
</reference>
<evidence type="ECO:0000313" key="6">
    <source>
        <dbReference type="EMBL" id="MED6162210.1"/>
    </source>
</evidence>
<evidence type="ECO:0000256" key="2">
    <source>
        <dbReference type="ARBA" id="ARBA00022670"/>
    </source>
</evidence>
<keyword evidence="3" id="KW-0378">Hydrolase</keyword>
<dbReference type="Pfam" id="PF02902">
    <property type="entry name" value="Peptidase_C48"/>
    <property type="match status" value="1"/>
</dbReference>
<evidence type="ECO:0000256" key="1">
    <source>
        <dbReference type="ARBA" id="ARBA00005234"/>
    </source>
</evidence>
<dbReference type="InterPro" id="IPR038765">
    <property type="entry name" value="Papain-like_cys_pep_sf"/>
</dbReference>
<evidence type="ECO:0000256" key="4">
    <source>
        <dbReference type="SAM" id="MobiDB-lite"/>
    </source>
</evidence>
<evidence type="ECO:0000259" key="5">
    <source>
        <dbReference type="Pfam" id="PF02902"/>
    </source>
</evidence>
<dbReference type="InterPro" id="IPR003653">
    <property type="entry name" value="Peptidase_C48_C"/>
</dbReference>
<proteinExistence type="inferred from homology"/>
<gene>
    <name evidence="6" type="ORF">PIB30_068288</name>
</gene>
<feature type="region of interest" description="Disordered" evidence="4">
    <location>
        <begin position="1"/>
        <end position="25"/>
    </location>
</feature>